<dbReference type="AlphaFoldDB" id="A0A2K2DLR7"/>
<dbReference type="PANTHER" id="PTHR33325:SF11">
    <property type="entry name" value="COLD SHOCK DOMAIN-CONTAINING PROTEIN 4-LIKE"/>
    <property type="match status" value="1"/>
</dbReference>
<dbReference type="Proteomes" id="UP000008810">
    <property type="component" value="Chromosome 1"/>
</dbReference>
<dbReference type="PANTHER" id="PTHR33325">
    <property type="entry name" value="ZINC FINGER, CCHC-TYPE-RELATED"/>
    <property type="match status" value="1"/>
</dbReference>
<reference evidence="2" key="2">
    <citation type="submission" date="2017-06" db="EMBL/GenBank/DDBJ databases">
        <title>WGS assembly of Brachypodium distachyon.</title>
        <authorList>
            <consortium name="The International Brachypodium Initiative"/>
            <person name="Lucas S."/>
            <person name="Harmon-Smith M."/>
            <person name="Lail K."/>
            <person name="Tice H."/>
            <person name="Grimwood J."/>
            <person name="Bruce D."/>
            <person name="Barry K."/>
            <person name="Shu S."/>
            <person name="Lindquist E."/>
            <person name="Wang M."/>
            <person name="Pitluck S."/>
            <person name="Vogel J.P."/>
            <person name="Garvin D.F."/>
            <person name="Mockler T.C."/>
            <person name="Schmutz J."/>
            <person name="Rokhsar D."/>
            <person name="Bevan M.W."/>
        </authorList>
    </citation>
    <scope>NUCLEOTIDE SEQUENCE</scope>
    <source>
        <strain evidence="2">Bd21</strain>
    </source>
</reference>
<feature type="compositionally biased region" description="Low complexity" evidence="1">
    <location>
        <begin position="111"/>
        <end position="120"/>
    </location>
</feature>
<gene>
    <name evidence="2" type="ORF">BRADI_1g28729v3</name>
</gene>
<feature type="region of interest" description="Disordered" evidence="1">
    <location>
        <begin position="172"/>
        <end position="216"/>
    </location>
</feature>
<name>A0A2K2DLR7_BRADI</name>
<dbReference type="OrthoDB" id="685469at2759"/>
<feature type="compositionally biased region" description="Basic and acidic residues" evidence="1">
    <location>
        <begin position="124"/>
        <end position="133"/>
    </location>
</feature>
<dbReference type="EMBL" id="CM000880">
    <property type="protein sequence ID" value="PNT75213.1"/>
    <property type="molecule type" value="Genomic_DNA"/>
</dbReference>
<evidence type="ECO:0000313" key="4">
    <source>
        <dbReference type="Proteomes" id="UP000008810"/>
    </source>
</evidence>
<proteinExistence type="predicted"/>
<sequence length="238" mass="27286">MTGKEFEELALDGRNNPTWAMDVKVSLASRGLSATIQPPQEGQLPSQIYTNIMPYITIRNHIHADLKLEYYDIIHVLLQAEKHDELLMRNHHQRPVAAAPLPQVHANFQKNNKQAKGQQKNKPRVQEKGKGTFKPQYDKSKVCQKCGCYKHITKKCRTPRHLVDLYLQSVGRKRPSHRGPRFESHFNFQSDNSKEAGCSHDIKEEPSNNPTIRPSEDLTSTENMIIEFTSNDMFGDIN</sequence>
<keyword evidence="4" id="KW-1185">Reference proteome</keyword>
<feature type="compositionally biased region" description="Polar residues" evidence="1">
    <location>
        <begin position="207"/>
        <end position="216"/>
    </location>
</feature>
<reference evidence="2 3" key="1">
    <citation type="journal article" date="2010" name="Nature">
        <title>Genome sequencing and analysis of the model grass Brachypodium distachyon.</title>
        <authorList>
            <consortium name="International Brachypodium Initiative"/>
        </authorList>
    </citation>
    <scope>NUCLEOTIDE SEQUENCE [LARGE SCALE GENOMIC DNA]</scope>
    <source>
        <strain evidence="2 3">Bd21</strain>
    </source>
</reference>
<dbReference type="InParanoid" id="A0A2K2DLR7"/>
<evidence type="ECO:0000313" key="2">
    <source>
        <dbReference type="EMBL" id="PNT75213.1"/>
    </source>
</evidence>
<accession>A0A2K2DLR7</accession>
<protein>
    <recommendedName>
        <fullName evidence="5">CCHC-type domain-containing protein</fullName>
    </recommendedName>
</protein>
<reference evidence="3" key="3">
    <citation type="submission" date="2018-08" db="UniProtKB">
        <authorList>
            <consortium name="EnsemblPlants"/>
        </authorList>
    </citation>
    <scope>IDENTIFICATION</scope>
    <source>
        <strain evidence="3">cv. Bd21</strain>
    </source>
</reference>
<feature type="region of interest" description="Disordered" evidence="1">
    <location>
        <begin position="111"/>
        <end position="133"/>
    </location>
</feature>
<organism evidence="2">
    <name type="scientific">Brachypodium distachyon</name>
    <name type="common">Purple false brome</name>
    <name type="synonym">Trachynia distachya</name>
    <dbReference type="NCBI Taxonomy" id="15368"/>
    <lineage>
        <taxon>Eukaryota</taxon>
        <taxon>Viridiplantae</taxon>
        <taxon>Streptophyta</taxon>
        <taxon>Embryophyta</taxon>
        <taxon>Tracheophyta</taxon>
        <taxon>Spermatophyta</taxon>
        <taxon>Magnoliopsida</taxon>
        <taxon>Liliopsida</taxon>
        <taxon>Poales</taxon>
        <taxon>Poaceae</taxon>
        <taxon>BOP clade</taxon>
        <taxon>Pooideae</taxon>
        <taxon>Stipodae</taxon>
        <taxon>Brachypodieae</taxon>
        <taxon>Brachypodium</taxon>
    </lineage>
</organism>
<dbReference type="EnsemblPlants" id="PNT75213">
    <property type="protein sequence ID" value="PNT75213"/>
    <property type="gene ID" value="BRADI_1g28729v3"/>
</dbReference>
<feature type="compositionally biased region" description="Basic and acidic residues" evidence="1">
    <location>
        <begin position="192"/>
        <end position="206"/>
    </location>
</feature>
<evidence type="ECO:0008006" key="5">
    <source>
        <dbReference type="Google" id="ProtNLM"/>
    </source>
</evidence>
<evidence type="ECO:0000256" key="1">
    <source>
        <dbReference type="SAM" id="MobiDB-lite"/>
    </source>
</evidence>
<evidence type="ECO:0000313" key="3">
    <source>
        <dbReference type="EnsemblPlants" id="PNT75213"/>
    </source>
</evidence>
<dbReference type="Gramene" id="PNT75213">
    <property type="protein sequence ID" value="PNT75213"/>
    <property type="gene ID" value="BRADI_1g28729v3"/>
</dbReference>